<feature type="compositionally biased region" description="Basic and acidic residues" evidence="1">
    <location>
        <begin position="465"/>
        <end position="474"/>
    </location>
</feature>
<feature type="compositionally biased region" description="Polar residues" evidence="1">
    <location>
        <begin position="303"/>
        <end position="313"/>
    </location>
</feature>
<dbReference type="EMBL" id="LGRX02018643">
    <property type="protein sequence ID" value="KAK3259569.1"/>
    <property type="molecule type" value="Genomic_DNA"/>
</dbReference>
<evidence type="ECO:0000313" key="2">
    <source>
        <dbReference type="EMBL" id="KAK3259569.1"/>
    </source>
</evidence>
<protein>
    <submittedName>
        <fullName evidence="2">Uncharacterized protein</fullName>
    </submittedName>
</protein>
<dbReference type="Proteomes" id="UP001190700">
    <property type="component" value="Unassembled WGS sequence"/>
</dbReference>
<evidence type="ECO:0000313" key="3">
    <source>
        <dbReference type="Proteomes" id="UP001190700"/>
    </source>
</evidence>
<reference evidence="2 3" key="1">
    <citation type="journal article" date="2015" name="Genome Biol. Evol.">
        <title>Comparative Genomics of a Bacterivorous Green Alga Reveals Evolutionary Causalities and Consequences of Phago-Mixotrophic Mode of Nutrition.</title>
        <authorList>
            <person name="Burns J.A."/>
            <person name="Paasch A."/>
            <person name="Narechania A."/>
            <person name="Kim E."/>
        </authorList>
    </citation>
    <scope>NUCLEOTIDE SEQUENCE [LARGE SCALE GENOMIC DNA]</scope>
    <source>
        <strain evidence="2 3">PLY_AMNH</strain>
    </source>
</reference>
<feature type="region of interest" description="Disordered" evidence="1">
    <location>
        <begin position="303"/>
        <end position="342"/>
    </location>
</feature>
<dbReference type="AlphaFoldDB" id="A0AAE0FH10"/>
<proteinExistence type="predicted"/>
<comment type="caution">
    <text evidence="2">The sequence shown here is derived from an EMBL/GenBank/DDBJ whole genome shotgun (WGS) entry which is preliminary data.</text>
</comment>
<accession>A0AAE0FH10</accession>
<keyword evidence="3" id="KW-1185">Reference proteome</keyword>
<feature type="region of interest" description="Disordered" evidence="1">
    <location>
        <begin position="456"/>
        <end position="475"/>
    </location>
</feature>
<evidence type="ECO:0000256" key="1">
    <source>
        <dbReference type="SAM" id="MobiDB-lite"/>
    </source>
</evidence>
<organism evidence="2 3">
    <name type="scientific">Cymbomonas tetramitiformis</name>
    <dbReference type="NCBI Taxonomy" id="36881"/>
    <lineage>
        <taxon>Eukaryota</taxon>
        <taxon>Viridiplantae</taxon>
        <taxon>Chlorophyta</taxon>
        <taxon>Pyramimonadophyceae</taxon>
        <taxon>Pyramimonadales</taxon>
        <taxon>Pyramimonadaceae</taxon>
        <taxon>Cymbomonas</taxon>
    </lineage>
</organism>
<sequence>MAPRHKGSGVDPKAVKSSIMPRCLRPIEELEEAPAAEFSPEQKEAEREADSAAEVAEASLLELEEEHKIAEATEAAEALANQLELSVKKAEEKARKAKLRREQLAAEAREMTLEKIHKREAASAELEAQKRARWAQRLGQHVLFRNGVLLANCARRDVGLSSLWSLLVTTVLAAALPLGNGRYTRGELSRWTAGALCRPAELVPRRLIGDFLQRPVHPPLLQLMRCRADDVKAVRSHWTASFWQRSHSISACSCRSSLYTGRMDAHSSDPSRLLWDSQGASISQGASNLSFVVHCTIGTSLNAQSVTQGASSEPRSRRTRLSGAQDGWGEGELRRRRRQGSEKAQEVLKHHNEMKEEERLAAKQKLELKEARRLSALENANATRKQKVKASRFRAVKAIKNMMSSPGRRSSKKAEACASKQAETQRQEPVKSTWPSLEYMRSMGDLDRVDKMEFGLASPGPEAGKTSEGETNAREKHRNFILVSQFLKLKARARQSLGSRSNEGLSFRLLGRRRSV</sequence>
<feature type="compositionally biased region" description="Basic and acidic residues" evidence="1">
    <location>
        <begin position="40"/>
        <end position="50"/>
    </location>
</feature>
<feature type="region of interest" description="Disordered" evidence="1">
    <location>
        <begin position="25"/>
        <end position="54"/>
    </location>
</feature>
<feature type="region of interest" description="Disordered" evidence="1">
    <location>
        <begin position="403"/>
        <end position="433"/>
    </location>
</feature>
<gene>
    <name evidence="2" type="ORF">CYMTET_31450</name>
</gene>
<name>A0AAE0FH10_9CHLO</name>